<feature type="non-terminal residue" evidence="1">
    <location>
        <position position="67"/>
    </location>
</feature>
<keyword evidence="2" id="KW-1185">Reference proteome</keyword>
<evidence type="ECO:0000313" key="1">
    <source>
        <dbReference type="EMBL" id="KAI3767518.1"/>
    </source>
</evidence>
<dbReference type="EMBL" id="CM042011">
    <property type="protein sequence ID" value="KAI3767518.1"/>
    <property type="molecule type" value="Genomic_DNA"/>
</dbReference>
<proteinExistence type="predicted"/>
<feature type="non-terminal residue" evidence="1">
    <location>
        <position position="1"/>
    </location>
</feature>
<dbReference type="Proteomes" id="UP001055811">
    <property type="component" value="Linkage Group LG03"/>
</dbReference>
<gene>
    <name evidence="1" type="ORF">L2E82_17684</name>
</gene>
<organism evidence="1 2">
    <name type="scientific">Cichorium intybus</name>
    <name type="common">Chicory</name>
    <dbReference type="NCBI Taxonomy" id="13427"/>
    <lineage>
        <taxon>Eukaryota</taxon>
        <taxon>Viridiplantae</taxon>
        <taxon>Streptophyta</taxon>
        <taxon>Embryophyta</taxon>
        <taxon>Tracheophyta</taxon>
        <taxon>Spermatophyta</taxon>
        <taxon>Magnoliopsida</taxon>
        <taxon>eudicotyledons</taxon>
        <taxon>Gunneridae</taxon>
        <taxon>Pentapetalae</taxon>
        <taxon>asterids</taxon>
        <taxon>campanulids</taxon>
        <taxon>Asterales</taxon>
        <taxon>Asteraceae</taxon>
        <taxon>Cichorioideae</taxon>
        <taxon>Cichorieae</taxon>
        <taxon>Cichoriinae</taxon>
        <taxon>Cichorium</taxon>
    </lineage>
</organism>
<comment type="caution">
    <text evidence="1">The sequence shown here is derived from an EMBL/GenBank/DDBJ whole genome shotgun (WGS) entry which is preliminary data.</text>
</comment>
<reference evidence="2" key="1">
    <citation type="journal article" date="2022" name="Mol. Ecol. Resour.">
        <title>The genomes of chicory, endive, great burdock and yacon provide insights into Asteraceae palaeo-polyploidization history and plant inulin production.</title>
        <authorList>
            <person name="Fan W."/>
            <person name="Wang S."/>
            <person name="Wang H."/>
            <person name="Wang A."/>
            <person name="Jiang F."/>
            <person name="Liu H."/>
            <person name="Zhao H."/>
            <person name="Xu D."/>
            <person name="Zhang Y."/>
        </authorList>
    </citation>
    <scope>NUCLEOTIDE SEQUENCE [LARGE SCALE GENOMIC DNA]</scope>
    <source>
        <strain evidence="2">cv. Punajuju</strain>
    </source>
</reference>
<sequence>EKRRDRDRDRDRYLSLWFTTSTRSNRYLSLWFTTSTRSRKRAEAIIHACKYELSRFAVPNFFVFGYL</sequence>
<protein>
    <submittedName>
        <fullName evidence="1">Uncharacterized protein</fullName>
    </submittedName>
</protein>
<name>A0ACB9F9E2_CICIN</name>
<evidence type="ECO:0000313" key="2">
    <source>
        <dbReference type="Proteomes" id="UP001055811"/>
    </source>
</evidence>
<reference evidence="1 2" key="2">
    <citation type="journal article" date="2022" name="Mol. Ecol. Resour.">
        <title>The genomes of chicory, endive, great burdock and yacon provide insights into Asteraceae paleo-polyploidization history and plant inulin production.</title>
        <authorList>
            <person name="Fan W."/>
            <person name="Wang S."/>
            <person name="Wang H."/>
            <person name="Wang A."/>
            <person name="Jiang F."/>
            <person name="Liu H."/>
            <person name="Zhao H."/>
            <person name="Xu D."/>
            <person name="Zhang Y."/>
        </authorList>
    </citation>
    <scope>NUCLEOTIDE SEQUENCE [LARGE SCALE GENOMIC DNA]</scope>
    <source>
        <strain evidence="2">cv. Punajuju</strain>
        <tissue evidence="1">Leaves</tissue>
    </source>
</reference>
<accession>A0ACB9F9E2</accession>